<name>A0A9D4K9H9_DREPO</name>
<gene>
    <name evidence="1" type="ORF">DPMN_108842</name>
</gene>
<dbReference type="AlphaFoldDB" id="A0A9D4K9H9"/>
<dbReference type="EMBL" id="JAIWYP010000004">
    <property type="protein sequence ID" value="KAH3835491.1"/>
    <property type="molecule type" value="Genomic_DNA"/>
</dbReference>
<comment type="caution">
    <text evidence="1">The sequence shown here is derived from an EMBL/GenBank/DDBJ whole genome shotgun (WGS) entry which is preliminary data.</text>
</comment>
<reference evidence="1" key="1">
    <citation type="journal article" date="2019" name="bioRxiv">
        <title>The Genome of the Zebra Mussel, Dreissena polymorpha: A Resource for Invasive Species Research.</title>
        <authorList>
            <person name="McCartney M.A."/>
            <person name="Auch B."/>
            <person name="Kono T."/>
            <person name="Mallez S."/>
            <person name="Zhang Y."/>
            <person name="Obille A."/>
            <person name="Becker A."/>
            <person name="Abrahante J.E."/>
            <person name="Garbe J."/>
            <person name="Badalamenti J.P."/>
            <person name="Herman A."/>
            <person name="Mangelson H."/>
            <person name="Liachko I."/>
            <person name="Sullivan S."/>
            <person name="Sone E.D."/>
            <person name="Koren S."/>
            <person name="Silverstein K.A.T."/>
            <person name="Beckman K.B."/>
            <person name="Gohl D.M."/>
        </authorList>
    </citation>
    <scope>NUCLEOTIDE SEQUENCE</scope>
    <source>
        <strain evidence="1">Duluth1</strain>
        <tissue evidence="1">Whole animal</tissue>
    </source>
</reference>
<organism evidence="1 2">
    <name type="scientific">Dreissena polymorpha</name>
    <name type="common">Zebra mussel</name>
    <name type="synonym">Mytilus polymorpha</name>
    <dbReference type="NCBI Taxonomy" id="45954"/>
    <lineage>
        <taxon>Eukaryota</taxon>
        <taxon>Metazoa</taxon>
        <taxon>Spiralia</taxon>
        <taxon>Lophotrochozoa</taxon>
        <taxon>Mollusca</taxon>
        <taxon>Bivalvia</taxon>
        <taxon>Autobranchia</taxon>
        <taxon>Heteroconchia</taxon>
        <taxon>Euheterodonta</taxon>
        <taxon>Imparidentia</taxon>
        <taxon>Neoheterodontei</taxon>
        <taxon>Myida</taxon>
        <taxon>Dreissenoidea</taxon>
        <taxon>Dreissenidae</taxon>
        <taxon>Dreissena</taxon>
    </lineage>
</organism>
<accession>A0A9D4K9H9</accession>
<evidence type="ECO:0000313" key="2">
    <source>
        <dbReference type="Proteomes" id="UP000828390"/>
    </source>
</evidence>
<protein>
    <submittedName>
        <fullName evidence="1">Uncharacterized protein</fullName>
    </submittedName>
</protein>
<keyword evidence="2" id="KW-1185">Reference proteome</keyword>
<reference evidence="1" key="2">
    <citation type="submission" date="2020-11" db="EMBL/GenBank/DDBJ databases">
        <authorList>
            <person name="McCartney M.A."/>
            <person name="Auch B."/>
            <person name="Kono T."/>
            <person name="Mallez S."/>
            <person name="Becker A."/>
            <person name="Gohl D.M."/>
            <person name="Silverstein K.A.T."/>
            <person name="Koren S."/>
            <person name="Bechman K.B."/>
            <person name="Herman A."/>
            <person name="Abrahante J.E."/>
            <person name="Garbe J."/>
        </authorList>
    </citation>
    <scope>NUCLEOTIDE SEQUENCE</scope>
    <source>
        <strain evidence="1">Duluth1</strain>
        <tissue evidence="1">Whole animal</tissue>
    </source>
</reference>
<dbReference type="Proteomes" id="UP000828390">
    <property type="component" value="Unassembled WGS sequence"/>
</dbReference>
<proteinExistence type="predicted"/>
<sequence length="50" mass="5805">MIKVTSRILIACWLFDYRPSTATFTMFATRYGSMNNRLAFAPRRFAASDH</sequence>
<evidence type="ECO:0000313" key="1">
    <source>
        <dbReference type="EMBL" id="KAH3835491.1"/>
    </source>
</evidence>